<dbReference type="PIRSF" id="PIRSF003078">
    <property type="entry name" value="GidB"/>
    <property type="match status" value="1"/>
</dbReference>
<evidence type="ECO:0000256" key="1">
    <source>
        <dbReference type="ARBA" id="ARBA00022490"/>
    </source>
</evidence>
<dbReference type="EMBL" id="JACHOB010000001">
    <property type="protein sequence ID" value="MBB4658028.1"/>
    <property type="molecule type" value="Genomic_DNA"/>
</dbReference>
<feature type="binding site" evidence="6">
    <location>
        <position position="78"/>
    </location>
    <ligand>
        <name>S-adenosyl-L-methionine</name>
        <dbReference type="ChEBI" id="CHEBI:59789"/>
    </ligand>
</feature>
<dbReference type="AlphaFoldDB" id="A0A840I1F7"/>
<keyword evidence="8" id="KW-1185">Reference proteome</keyword>
<dbReference type="PANTHER" id="PTHR31760:SF0">
    <property type="entry name" value="S-ADENOSYL-L-METHIONINE-DEPENDENT METHYLTRANSFERASES SUPERFAMILY PROTEIN"/>
    <property type="match status" value="1"/>
</dbReference>
<dbReference type="CDD" id="cd02440">
    <property type="entry name" value="AdoMet_MTases"/>
    <property type="match status" value="1"/>
</dbReference>
<evidence type="ECO:0000256" key="3">
    <source>
        <dbReference type="ARBA" id="ARBA00022603"/>
    </source>
</evidence>
<dbReference type="GO" id="GO:0070043">
    <property type="term" value="F:rRNA (guanine-N7-)-methyltransferase activity"/>
    <property type="evidence" value="ECO:0007669"/>
    <property type="project" value="UniProtKB-UniRule"/>
</dbReference>
<feature type="binding site" evidence="6">
    <location>
        <position position="73"/>
    </location>
    <ligand>
        <name>S-adenosyl-L-methionine</name>
        <dbReference type="ChEBI" id="CHEBI:59789"/>
    </ligand>
</feature>
<keyword evidence="1 6" id="KW-0963">Cytoplasm</keyword>
<keyword evidence="2 6" id="KW-0698">rRNA processing</keyword>
<comment type="function">
    <text evidence="6">Specifically methylates the N7 position of guanine in position 527 of 16S rRNA.</text>
</comment>
<dbReference type="NCBIfam" id="TIGR00138">
    <property type="entry name" value="rsmG_gidB"/>
    <property type="match status" value="1"/>
</dbReference>
<comment type="subcellular location">
    <subcellularLocation>
        <location evidence="6">Cytoplasm</location>
    </subcellularLocation>
</comment>
<dbReference type="InterPro" id="IPR029063">
    <property type="entry name" value="SAM-dependent_MTases_sf"/>
</dbReference>
<dbReference type="Pfam" id="PF02527">
    <property type="entry name" value="GidB"/>
    <property type="match status" value="1"/>
</dbReference>
<name>A0A840I1F7_9PROT</name>
<dbReference type="PANTHER" id="PTHR31760">
    <property type="entry name" value="S-ADENOSYL-L-METHIONINE-DEPENDENT METHYLTRANSFERASES SUPERFAMILY PROTEIN"/>
    <property type="match status" value="1"/>
</dbReference>
<feature type="binding site" evidence="6">
    <location>
        <begin position="128"/>
        <end position="129"/>
    </location>
    <ligand>
        <name>S-adenosyl-L-methionine</name>
        <dbReference type="ChEBI" id="CHEBI:59789"/>
    </ligand>
</feature>
<evidence type="ECO:0000256" key="4">
    <source>
        <dbReference type="ARBA" id="ARBA00022679"/>
    </source>
</evidence>
<dbReference type="GO" id="GO:0005829">
    <property type="term" value="C:cytosol"/>
    <property type="evidence" value="ECO:0007669"/>
    <property type="project" value="TreeGrafter"/>
</dbReference>
<dbReference type="SUPFAM" id="SSF53335">
    <property type="entry name" value="S-adenosyl-L-methionine-dependent methyltransferases"/>
    <property type="match status" value="1"/>
</dbReference>
<evidence type="ECO:0000256" key="6">
    <source>
        <dbReference type="HAMAP-Rule" id="MF_00074"/>
    </source>
</evidence>
<evidence type="ECO:0000313" key="8">
    <source>
        <dbReference type="Proteomes" id="UP000563524"/>
    </source>
</evidence>
<proteinExistence type="inferred from homology"/>
<reference evidence="7 8" key="1">
    <citation type="submission" date="2020-08" db="EMBL/GenBank/DDBJ databases">
        <title>Genomic Encyclopedia of Type Strains, Phase IV (KMG-IV): sequencing the most valuable type-strain genomes for metagenomic binning, comparative biology and taxonomic classification.</title>
        <authorList>
            <person name="Goeker M."/>
        </authorList>
    </citation>
    <scope>NUCLEOTIDE SEQUENCE [LARGE SCALE GENOMIC DNA]</scope>
    <source>
        <strain evidence="7 8">DSM 102850</strain>
    </source>
</reference>
<dbReference type="Gene3D" id="3.40.50.150">
    <property type="entry name" value="Vaccinia Virus protein VP39"/>
    <property type="match status" value="1"/>
</dbReference>
<dbReference type="Proteomes" id="UP000563524">
    <property type="component" value="Unassembled WGS sequence"/>
</dbReference>
<protein>
    <recommendedName>
        <fullName evidence="6">Ribosomal RNA small subunit methyltransferase G</fullName>
        <ecNumber evidence="6">2.1.1.170</ecNumber>
    </recommendedName>
    <alternativeName>
        <fullName evidence="6">16S rRNA 7-methylguanosine methyltransferase</fullName>
        <shortName evidence="6">16S rRNA m7G methyltransferase</shortName>
    </alternativeName>
</protein>
<feature type="binding site" evidence="6">
    <location>
        <position position="141"/>
    </location>
    <ligand>
        <name>S-adenosyl-L-methionine</name>
        <dbReference type="ChEBI" id="CHEBI:59789"/>
    </ligand>
</feature>
<dbReference type="RefSeq" id="WP_183815561.1">
    <property type="nucleotide sequence ID" value="NZ_JACHOB010000001.1"/>
</dbReference>
<keyword evidence="5 6" id="KW-0949">S-adenosyl-L-methionine</keyword>
<dbReference type="EC" id="2.1.1.170" evidence="6"/>
<comment type="caution">
    <text evidence="6">Lacks conserved residue(s) required for the propagation of feature annotation.</text>
</comment>
<dbReference type="HAMAP" id="MF_00074">
    <property type="entry name" value="16SrRNA_methyltr_G"/>
    <property type="match status" value="1"/>
</dbReference>
<evidence type="ECO:0000256" key="2">
    <source>
        <dbReference type="ARBA" id="ARBA00022552"/>
    </source>
</evidence>
<evidence type="ECO:0000256" key="5">
    <source>
        <dbReference type="ARBA" id="ARBA00022691"/>
    </source>
</evidence>
<sequence length="209" mass="23142">MIADHVSGQPFPDLSDQERSLLSRFDELLVETTAHTNLIANSTIADRFSRHYSDSLQLLPLIPDDARTLLDIGSGGGLPGIPLAIVASARRPDLQLTLCESIGKKANFLRTAIGELGLTNVSVENRRAESIERRFDVVSARAVASLTKLLPIVRRRLTKGGLAILPKGQRAELELEEAKKEWRMNVERVTSHTDPNATIFLIRNLELCR</sequence>
<keyword evidence="4 6" id="KW-0808">Transferase</keyword>
<comment type="similarity">
    <text evidence="6">Belongs to the methyltransferase superfamily. RNA methyltransferase RsmG family.</text>
</comment>
<evidence type="ECO:0000313" key="7">
    <source>
        <dbReference type="EMBL" id="MBB4658028.1"/>
    </source>
</evidence>
<dbReference type="InterPro" id="IPR003682">
    <property type="entry name" value="rRNA_ssu_MeTfrase_G"/>
</dbReference>
<accession>A0A840I1F7</accession>
<comment type="caution">
    <text evidence="7">The sequence shown here is derived from an EMBL/GenBank/DDBJ whole genome shotgun (WGS) entry which is preliminary data.</text>
</comment>
<keyword evidence="3 6" id="KW-0489">Methyltransferase</keyword>
<organism evidence="7 8">
    <name type="scientific">Parvularcula dongshanensis</name>
    <dbReference type="NCBI Taxonomy" id="1173995"/>
    <lineage>
        <taxon>Bacteria</taxon>
        <taxon>Pseudomonadati</taxon>
        <taxon>Pseudomonadota</taxon>
        <taxon>Alphaproteobacteria</taxon>
        <taxon>Parvularculales</taxon>
        <taxon>Parvularculaceae</taxon>
        <taxon>Parvularcula</taxon>
    </lineage>
</organism>
<comment type="catalytic activity">
    <reaction evidence="6">
        <text>guanosine(527) in 16S rRNA + S-adenosyl-L-methionine = N(7)-methylguanosine(527) in 16S rRNA + S-adenosyl-L-homocysteine</text>
        <dbReference type="Rhea" id="RHEA:42732"/>
        <dbReference type="Rhea" id="RHEA-COMP:10209"/>
        <dbReference type="Rhea" id="RHEA-COMP:10210"/>
        <dbReference type="ChEBI" id="CHEBI:57856"/>
        <dbReference type="ChEBI" id="CHEBI:59789"/>
        <dbReference type="ChEBI" id="CHEBI:74269"/>
        <dbReference type="ChEBI" id="CHEBI:74480"/>
        <dbReference type="EC" id="2.1.1.170"/>
    </reaction>
</comment>
<gene>
    <name evidence="6" type="primary">rsmG</name>
    <name evidence="7" type="ORF">GGQ59_000528</name>
</gene>